<evidence type="ECO:0000313" key="3">
    <source>
        <dbReference type="Proteomes" id="UP000784294"/>
    </source>
</evidence>
<protein>
    <recommendedName>
        <fullName evidence="4">RRM domain-containing protein</fullName>
    </recommendedName>
</protein>
<reference evidence="2" key="1">
    <citation type="submission" date="2018-11" db="EMBL/GenBank/DDBJ databases">
        <authorList>
            <consortium name="Pathogen Informatics"/>
        </authorList>
    </citation>
    <scope>NUCLEOTIDE SEQUENCE</scope>
</reference>
<feature type="region of interest" description="Disordered" evidence="1">
    <location>
        <begin position="1"/>
        <end position="31"/>
    </location>
</feature>
<name>A0A3S5A7I3_9PLAT</name>
<feature type="compositionally biased region" description="Gly residues" evidence="1">
    <location>
        <begin position="19"/>
        <end position="31"/>
    </location>
</feature>
<evidence type="ECO:0008006" key="4">
    <source>
        <dbReference type="Google" id="ProtNLM"/>
    </source>
</evidence>
<keyword evidence="3" id="KW-1185">Reference proteome</keyword>
<dbReference type="InterPro" id="IPR012677">
    <property type="entry name" value="Nucleotide-bd_a/b_plait_sf"/>
</dbReference>
<feature type="compositionally biased region" description="Polar residues" evidence="1">
    <location>
        <begin position="1"/>
        <end position="13"/>
    </location>
</feature>
<feature type="compositionally biased region" description="Low complexity" evidence="1">
    <location>
        <begin position="182"/>
        <end position="197"/>
    </location>
</feature>
<dbReference type="EMBL" id="CAAALY010005490">
    <property type="protein sequence ID" value="VEL09116.1"/>
    <property type="molecule type" value="Genomic_DNA"/>
</dbReference>
<sequence length="326" mass="33007">MLVKRSTTTTTPLTDEKAGNGGSVGVSGGSGGGGGGGGVGVGDGSADLIVALDAGMAGCVVAGTDYSSTVSMGASSGLGSSLNPRGHVASRKSGLLRGFSANTSNSEGSPSVTVSANICKRPSTGYSSLLSLAAGPRTLSTGTDLPVNSLSPIRAAFSLSNISSLSSTINSSESKNSRYTCGRSSSNSTASSVSSGGKVSLRGVKVTRLSSRLSSDAQLKTGLFAEFRRYGHISSVVVLPPGHTTAPPPSSNDSSTVGSSTPTRCAVITYQKCADAERAYQAYWGADKQVLGSRVCVSLHPGFGKLWILTILCIVLKNFIPYWSIC</sequence>
<dbReference type="Gene3D" id="3.30.70.330">
    <property type="match status" value="1"/>
</dbReference>
<evidence type="ECO:0000256" key="1">
    <source>
        <dbReference type="SAM" id="MobiDB-lite"/>
    </source>
</evidence>
<comment type="caution">
    <text evidence="2">The sequence shown here is derived from an EMBL/GenBank/DDBJ whole genome shotgun (WGS) entry which is preliminary data.</text>
</comment>
<proteinExistence type="predicted"/>
<dbReference type="Proteomes" id="UP000784294">
    <property type="component" value="Unassembled WGS sequence"/>
</dbReference>
<gene>
    <name evidence="2" type="ORF">PXEA_LOCUS2556</name>
</gene>
<organism evidence="2 3">
    <name type="scientific">Protopolystoma xenopodis</name>
    <dbReference type="NCBI Taxonomy" id="117903"/>
    <lineage>
        <taxon>Eukaryota</taxon>
        <taxon>Metazoa</taxon>
        <taxon>Spiralia</taxon>
        <taxon>Lophotrochozoa</taxon>
        <taxon>Platyhelminthes</taxon>
        <taxon>Monogenea</taxon>
        <taxon>Polyopisthocotylea</taxon>
        <taxon>Polystomatidea</taxon>
        <taxon>Polystomatidae</taxon>
        <taxon>Protopolystoma</taxon>
    </lineage>
</organism>
<dbReference type="AlphaFoldDB" id="A0A3S5A7I3"/>
<accession>A0A3S5A7I3</accession>
<evidence type="ECO:0000313" key="2">
    <source>
        <dbReference type="EMBL" id="VEL09116.1"/>
    </source>
</evidence>
<feature type="region of interest" description="Disordered" evidence="1">
    <location>
        <begin position="168"/>
        <end position="197"/>
    </location>
</feature>